<evidence type="ECO:0000313" key="4">
    <source>
        <dbReference type="Proteomes" id="UP001168338"/>
    </source>
</evidence>
<dbReference type="Pfam" id="PF20766">
    <property type="entry name" value="DUF447_C"/>
    <property type="match status" value="1"/>
</dbReference>
<comment type="caution">
    <text evidence="3">The sequence shown here is derived from an EMBL/GenBank/DDBJ whole genome shotgun (WGS) entry which is preliminary data.</text>
</comment>
<dbReference type="InterPro" id="IPR007386">
    <property type="entry name" value="DUF447_N"/>
</dbReference>
<gene>
    <name evidence="3" type="ORF">FGU65_14035</name>
</gene>
<dbReference type="Gene3D" id="2.30.110.10">
    <property type="entry name" value="Electron Transport, Fmn-binding Protein, Chain A"/>
    <property type="match status" value="1"/>
</dbReference>
<keyword evidence="4" id="KW-1185">Reference proteome</keyword>
<evidence type="ECO:0000313" key="3">
    <source>
        <dbReference type="EMBL" id="MDN7025991.1"/>
    </source>
</evidence>
<dbReference type="SUPFAM" id="SSF50475">
    <property type="entry name" value="FMN-binding split barrel"/>
    <property type="match status" value="1"/>
</dbReference>
<dbReference type="RefSeq" id="WP_301665190.1">
    <property type="nucleotide sequence ID" value="NZ_VCYH01000012.1"/>
</dbReference>
<dbReference type="Proteomes" id="UP001168338">
    <property type="component" value="Unassembled WGS sequence"/>
</dbReference>
<dbReference type="Pfam" id="PF04289">
    <property type="entry name" value="DUF447_N"/>
    <property type="match status" value="1"/>
</dbReference>
<protein>
    <submittedName>
        <fullName evidence="3">DUF447 family protein</fullName>
    </submittedName>
</protein>
<dbReference type="InterPro" id="IPR049288">
    <property type="entry name" value="DUF447_C"/>
</dbReference>
<proteinExistence type="predicted"/>
<evidence type="ECO:0000259" key="1">
    <source>
        <dbReference type="Pfam" id="PF04289"/>
    </source>
</evidence>
<accession>A0ABT8MDJ1</accession>
<dbReference type="Gene3D" id="1.20.58.290">
    <property type="entry name" value="Hypothetical membrane protein ta0354_69_121"/>
    <property type="match status" value="1"/>
</dbReference>
<evidence type="ECO:0000259" key="2">
    <source>
        <dbReference type="Pfam" id="PF20766"/>
    </source>
</evidence>
<reference evidence="3" key="1">
    <citation type="submission" date="2019-05" db="EMBL/GenBank/DDBJ databases">
        <title>Methanoculleus sp. FWC-SCC1, a methanogenic archaeon isolated from deep marine cold seep.</title>
        <authorList>
            <person name="Chen Y.-W."/>
            <person name="Chen S.-C."/>
            <person name="Teng N.-H."/>
            <person name="Lai M.-C."/>
        </authorList>
    </citation>
    <scope>NUCLEOTIDE SEQUENCE</scope>
    <source>
        <strain evidence="3">FWC-SCC1</strain>
    </source>
</reference>
<sequence>MGLLGEGINEVIATTSGNAAPIGIICRDAVPRMVLFRGSHTAENVLRDGWIVANFVYDPVVWVRTAFEDLPAEAFRTEAVDGTSVQRLVDAEAWIAFAAEVERSTQEAHVVRLTLLREAVEDLRLHPVNRGFASIIDATVHATRYVRTGDPHLRRLIDHHASLVRKCGGRREWEALDLLQGYIAKQAPE</sequence>
<dbReference type="InterPro" id="IPR012349">
    <property type="entry name" value="Split_barrel_FMN-bd"/>
</dbReference>
<feature type="domain" description="DUF447" evidence="2">
    <location>
        <begin position="129"/>
        <end position="179"/>
    </location>
</feature>
<dbReference type="EMBL" id="VCYH01000012">
    <property type="protein sequence ID" value="MDN7025991.1"/>
    <property type="molecule type" value="Genomic_DNA"/>
</dbReference>
<feature type="domain" description="DUF447" evidence="1">
    <location>
        <begin position="9"/>
        <end position="120"/>
    </location>
</feature>
<name>A0ABT8MDJ1_9EURY</name>
<organism evidence="3 4">
    <name type="scientific">Methanoculleus frigidifontis</name>
    <dbReference type="NCBI Taxonomy" id="2584085"/>
    <lineage>
        <taxon>Archaea</taxon>
        <taxon>Methanobacteriati</taxon>
        <taxon>Methanobacteriota</taxon>
        <taxon>Stenosarchaea group</taxon>
        <taxon>Methanomicrobia</taxon>
        <taxon>Methanomicrobiales</taxon>
        <taxon>Methanomicrobiaceae</taxon>
        <taxon>Methanoculleus</taxon>
    </lineage>
</organism>